<dbReference type="InParanoid" id="G5ATW3"/>
<gene>
    <name evidence="1" type="ORF">GW7_16525</name>
</gene>
<reference evidence="1 2" key="1">
    <citation type="journal article" date="2011" name="Nature">
        <title>Genome sequencing reveals insights into physiology and longevity of the naked mole rat.</title>
        <authorList>
            <person name="Kim E.B."/>
            <person name="Fang X."/>
            <person name="Fushan A.A."/>
            <person name="Huang Z."/>
            <person name="Lobanov A.V."/>
            <person name="Han L."/>
            <person name="Marino S.M."/>
            <person name="Sun X."/>
            <person name="Turanov A.A."/>
            <person name="Yang P."/>
            <person name="Yim S.H."/>
            <person name="Zhao X."/>
            <person name="Kasaikina M.V."/>
            <person name="Stoletzki N."/>
            <person name="Peng C."/>
            <person name="Polak P."/>
            <person name="Xiong Z."/>
            <person name="Kiezun A."/>
            <person name="Zhu Y."/>
            <person name="Chen Y."/>
            <person name="Kryukov G.V."/>
            <person name="Zhang Q."/>
            <person name="Peshkin L."/>
            <person name="Yang L."/>
            <person name="Bronson R.T."/>
            <person name="Buffenstein R."/>
            <person name="Wang B."/>
            <person name="Han C."/>
            <person name="Li Q."/>
            <person name="Chen L."/>
            <person name="Zhao W."/>
            <person name="Sunyaev S.R."/>
            <person name="Park T.J."/>
            <person name="Zhang G."/>
            <person name="Wang J."/>
            <person name="Gladyshev V.N."/>
        </authorList>
    </citation>
    <scope>NUCLEOTIDE SEQUENCE [LARGE SCALE GENOMIC DNA]</scope>
</reference>
<evidence type="ECO:0000313" key="2">
    <source>
        <dbReference type="Proteomes" id="UP000006813"/>
    </source>
</evidence>
<dbReference type="Proteomes" id="UP000006813">
    <property type="component" value="Unassembled WGS sequence"/>
</dbReference>
<organism evidence="1 2">
    <name type="scientific">Heterocephalus glaber</name>
    <name type="common">Naked mole rat</name>
    <dbReference type="NCBI Taxonomy" id="10181"/>
    <lineage>
        <taxon>Eukaryota</taxon>
        <taxon>Metazoa</taxon>
        <taxon>Chordata</taxon>
        <taxon>Craniata</taxon>
        <taxon>Vertebrata</taxon>
        <taxon>Euteleostomi</taxon>
        <taxon>Mammalia</taxon>
        <taxon>Eutheria</taxon>
        <taxon>Euarchontoglires</taxon>
        <taxon>Glires</taxon>
        <taxon>Rodentia</taxon>
        <taxon>Hystricomorpha</taxon>
        <taxon>Bathyergidae</taxon>
        <taxon>Heterocephalus</taxon>
    </lineage>
</organism>
<accession>G5ATW3</accession>
<evidence type="ECO:0000313" key="1">
    <source>
        <dbReference type="EMBL" id="EHB00474.1"/>
    </source>
</evidence>
<proteinExistence type="predicted"/>
<dbReference type="EMBL" id="JH166944">
    <property type="protein sequence ID" value="EHB00474.1"/>
    <property type="molecule type" value="Genomic_DNA"/>
</dbReference>
<dbReference type="AlphaFoldDB" id="G5ATW3"/>
<name>G5ATW3_HETGA</name>
<sequence length="109" mass="12133">MTLQVVREIRLTMHICDVYGLFCEAGFLQVMVHDNINTSDYRAFSTVALRAFSRGISTNERVINVTLCSTNHLALHLQAQPASDLLDLVNVGEHLILADEVPIDNHDNG</sequence>
<protein>
    <submittedName>
        <fullName evidence="1">Uncharacterized protein</fullName>
    </submittedName>
</protein>